<dbReference type="AlphaFoldDB" id="A0A133P639"/>
<protein>
    <submittedName>
        <fullName evidence="1">Abortive infection protein AbiGI family protein</fullName>
    </submittedName>
</protein>
<organism evidence="1 2">
    <name type="scientific">Fusobacterium nucleatum</name>
    <dbReference type="NCBI Taxonomy" id="851"/>
    <lineage>
        <taxon>Bacteria</taxon>
        <taxon>Fusobacteriati</taxon>
        <taxon>Fusobacteriota</taxon>
        <taxon>Fusobacteriia</taxon>
        <taxon>Fusobacteriales</taxon>
        <taxon>Fusobacteriaceae</taxon>
        <taxon>Fusobacterium</taxon>
    </lineage>
</organism>
<gene>
    <name evidence="1" type="ORF">HMPREF3221_00559</name>
</gene>
<keyword evidence="2" id="KW-1185">Reference proteome</keyword>
<name>A0A133P639_FUSNU</name>
<dbReference type="Proteomes" id="UP000070401">
    <property type="component" value="Unassembled WGS sequence"/>
</dbReference>
<dbReference type="PATRIC" id="fig|851.8.peg.564"/>
<sequence length="207" mass="24747">MLIQQNRGECMNYIDKINNYLKNSGGIILASYCRKENIPTIYLTRLTKEGKLVKIANGLYITKKANYDEFYFFQYRFKKAIFSYETALFLLGATDKIPDIIDVTIYNNYKFNNKPNKVNIHYVNKKLYDLGIIEIKTIYGNSVKVYSYERILCDFISHKEQMDTETYIKFIRFYSKYEKKDIHKLYEMAKEMNIIETVKDIMEIVYE</sequence>
<reference evidence="2" key="1">
    <citation type="submission" date="2016-01" db="EMBL/GenBank/DDBJ databases">
        <authorList>
            <person name="Mitreva M."/>
            <person name="Pepin K.H."/>
            <person name="Mihindukulasuriya K.A."/>
            <person name="Fulton R."/>
            <person name="Fronick C."/>
            <person name="O'Laughlin M."/>
            <person name="Miner T."/>
            <person name="Herter B."/>
            <person name="Rosa B.A."/>
            <person name="Cordes M."/>
            <person name="Tomlinson C."/>
            <person name="Wollam A."/>
            <person name="Palsikar V.B."/>
            <person name="Mardis E.R."/>
            <person name="Wilson R.K."/>
        </authorList>
    </citation>
    <scope>NUCLEOTIDE SEQUENCE [LARGE SCALE GENOMIC DNA]</scope>
    <source>
        <strain evidence="2">MJR7757B</strain>
    </source>
</reference>
<accession>A0A133P639</accession>
<evidence type="ECO:0000313" key="2">
    <source>
        <dbReference type="Proteomes" id="UP000070401"/>
    </source>
</evidence>
<proteinExistence type="predicted"/>
<evidence type="ECO:0000313" key="1">
    <source>
        <dbReference type="EMBL" id="KXA23961.1"/>
    </source>
</evidence>
<comment type="caution">
    <text evidence="1">The sequence shown here is derived from an EMBL/GenBank/DDBJ whole genome shotgun (WGS) entry which is preliminary data.</text>
</comment>
<dbReference type="EMBL" id="LRPY01000058">
    <property type="protein sequence ID" value="KXA23961.1"/>
    <property type="molecule type" value="Genomic_DNA"/>
</dbReference>